<reference evidence="3" key="1">
    <citation type="submission" date="2025-08" db="UniProtKB">
        <authorList>
            <consortium name="RefSeq"/>
        </authorList>
    </citation>
    <scope>IDENTIFICATION</scope>
    <source>
        <tissue evidence="3">Muscle</tissue>
    </source>
</reference>
<feature type="non-terminal residue" evidence="3">
    <location>
        <position position="1"/>
    </location>
</feature>
<evidence type="ECO:0000313" key="3">
    <source>
        <dbReference type="RefSeq" id="XP_010771685.1"/>
    </source>
</evidence>
<dbReference type="GeneID" id="104947381"/>
<protein>
    <submittedName>
        <fullName evidence="3">Sorting nexin-2-like</fullName>
    </submittedName>
</protein>
<evidence type="ECO:0000256" key="1">
    <source>
        <dbReference type="SAM" id="MobiDB-lite"/>
    </source>
</evidence>
<organism evidence="2 3">
    <name type="scientific">Notothenia coriiceps</name>
    <name type="common">black rockcod</name>
    <dbReference type="NCBI Taxonomy" id="8208"/>
    <lineage>
        <taxon>Eukaryota</taxon>
        <taxon>Metazoa</taxon>
        <taxon>Chordata</taxon>
        <taxon>Craniata</taxon>
        <taxon>Vertebrata</taxon>
        <taxon>Euteleostomi</taxon>
        <taxon>Actinopterygii</taxon>
        <taxon>Neopterygii</taxon>
        <taxon>Teleostei</taxon>
        <taxon>Neoteleostei</taxon>
        <taxon>Acanthomorphata</taxon>
        <taxon>Eupercaria</taxon>
        <taxon>Perciformes</taxon>
        <taxon>Notothenioidei</taxon>
        <taxon>Nototheniidae</taxon>
        <taxon>Notothenia</taxon>
    </lineage>
</organism>
<dbReference type="AlphaFoldDB" id="A0A6I9NBI9"/>
<gene>
    <name evidence="3" type="primary">LOC104947381</name>
</gene>
<dbReference type="RefSeq" id="XP_010771685.1">
    <property type="nucleotide sequence ID" value="XM_010773383.1"/>
</dbReference>
<name>A0A6I9NBI9_9TELE</name>
<keyword evidence="2" id="KW-1185">Reference proteome</keyword>
<sequence>SGLASLPAEDISTNSNGPKRDSLFDDDSEDLFAEATEEVSLDSPERDVLLSDGPSPAITPITPPISILTPRLGLAHDDMFTHSSFDEVSAHSAFYPLSKCLLIEEQM</sequence>
<dbReference type="Proteomes" id="UP000504611">
    <property type="component" value="Unplaced"/>
</dbReference>
<dbReference type="OrthoDB" id="8959511at2759"/>
<dbReference type="KEGG" id="ncc:104947381"/>
<accession>A0A6I9NBI9</accession>
<proteinExistence type="predicted"/>
<feature type="non-terminal residue" evidence="3">
    <location>
        <position position="107"/>
    </location>
</feature>
<feature type="region of interest" description="Disordered" evidence="1">
    <location>
        <begin position="1"/>
        <end position="27"/>
    </location>
</feature>
<feature type="region of interest" description="Disordered" evidence="1">
    <location>
        <begin position="42"/>
        <end position="62"/>
    </location>
</feature>
<evidence type="ECO:0000313" key="2">
    <source>
        <dbReference type="Proteomes" id="UP000504611"/>
    </source>
</evidence>